<keyword evidence="3" id="KW-1185">Reference proteome</keyword>
<reference evidence="2" key="1">
    <citation type="submission" date="2022-11" db="EMBL/GenBank/DDBJ databases">
        <authorList>
            <person name="Petersen C."/>
        </authorList>
    </citation>
    <scope>NUCLEOTIDE SEQUENCE</scope>
    <source>
        <strain evidence="2">IBT 21917</strain>
    </source>
</reference>
<organism evidence="2 3">
    <name type="scientific">Penicillium capsulatum</name>
    <dbReference type="NCBI Taxonomy" id="69766"/>
    <lineage>
        <taxon>Eukaryota</taxon>
        <taxon>Fungi</taxon>
        <taxon>Dikarya</taxon>
        <taxon>Ascomycota</taxon>
        <taxon>Pezizomycotina</taxon>
        <taxon>Eurotiomycetes</taxon>
        <taxon>Eurotiomycetidae</taxon>
        <taxon>Eurotiales</taxon>
        <taxon>Aspergillaceae</taxon>
        <taxon>Penicillium</taxon>
    </lineage>
</organism>
<proteinExistence type="predicted"/>
<feature type="region of interest" description="Disordered" evidence="1">
    <location>
        <begin position="1"/>
        <end position="118"/>
    </location>
</feature>
<feature type="compositionally biased region" description="Basic and acidic residues" evidence="1">
    <location>
        <begin position="85"/>
        <end position="96"/>
    </location>
</feature>
<sequence>MESANMPIRKKTVGKQGQQDKFRKRQQLITGQSEAGTPGNAIMKEALVSATTGDGGAGSIGSSTGGGARVGGDAGPDSVNLMRLESLEAKKREEKGGGPTDEELATDASDGEWGGGAV</sequence>
<gene>
    <name evidence="2" type="ORF">N7492_002890</name>
</gene>
<dbReference type="AlphaFoldDB" id="A0A9W9LW39"/>
<evidence type="ECO:0000313" key="3">
    <source>
        <dbReference type="Proteomes" id="UP001146351"/>
    </source>
</evidence>
<accession>A0A9W9LW39</accession>
<dbReference type="Proteomes" id="UP001146351">
    <property type="component" value="Unassembled WGS sequence"/>
</dbReference>
<reference evidence="2" key="2">
    <citation type="journal article" date="2023" name="IMA Fungus">
        <title>Comparative genomic study of the Penicillium genus elucidates a diverse pangenome and 15 lateral gene transfer events.</title>
        <authorList>
            <person name="Petersen C."/>
            <person name="Sorensen T."/>
            <person name="Nielsen M.R."/>
            <person name="Sondergaard T.E."/>
            <person name="Sorensen J.L."/>
            <person name="Fitzpatrick D.A."/>
            <person name="Frisvad J.C."/>
            <person name="Nielsen K.L."/>
        </authorList>
    </citation>
    <scope>NUCLEOTIDE SEQUENCE</scope>
    <source>
        <strain evidence="2">IBT 21917</strain>
    </source>
</reference>
<evidence type="ECO:0000256" key="1">
    <source>
        <dbReference type="SAM" id="MobiDB-lite"/>
    </source>
</evidence>
<name>A0A9W9LW39_9EURO</name>
<feature type="compositionally biased region" description="Gly residues" evidence="1">
    <location>
        <begin position="53"/>
        <end position="74"/>
    </location>
</feature>
<comment type="caution">
    <text evidence="2">The sequence shown here is derived from an EMBL/GenBank/DDBJ whole genome shotgun (WGS) entry which is preliminary data.</text>
</comment>
<protein>
    <submittedName>
        <fullName evidence="2">Uncharacterized protein</fullName>
    </submittedName>
</protein>
<evidence type="ECO:0000313" key="2">
    <source>
        <dbReference type="EMBL" id="KAJ5179680.1"/>
    </source>
</evidence>
<dbReference type="EMBL" id="JAPQKO010000002">
    <property type="protein sequence ID" value="KAJ5179680.1"/>
    <property type="molecule type" value="Genomic_DNA"/>
</dbReference>